<dbReference type="Proteomes" id="UP000199382">
    <property type="component" value="Unassembled WGS sequence"/>
</dbReference>
<feature type="domain" description="XdhC Rossmann" evidence="2">
    <location>
        <begin position="162"/>
        <end position="302"/>
    </location>
</feature>
<dbReference type="Pfam" id="PF02625">
    <property type="entry name" value="XdhC_CoxI"/>
    <property type="match status" value="1"/>
</dbReference>
<proteinExistence type="predicted"/>
<dbReference type="Pfam" id="PF13478">
    <property type="entry name" value="XdhC_C"/>
    <property type="match status" value="1"/>
</dbReference>
<dbReference type="EMBL" id="FNEK01000010">
    <property type="protein sequence ID" value="SDI98447.1"/>
    <property type="molecule type" value="Genomic_DNA"/>
</dbReference>
<dbReference type="STRING" id="571298.SAMN04488026_101012"/>
<gene>
    <name evidence="3" type="ORF">SAMN04488026_101012</name>
</gene>
<keyword evidence="4" id="KW-1185">Reference proteome</keyword>
<dbReference type="InterPro" id="IPR027051">
    <property type="entry name" value="XdhC_Rossmann_dom"/>
</dbReference>
<dbReference type="RefSeq" id="WP_139188318.1">
    <property type="nucleotide sequence ID" value="NZ_FNEK01000010.1"/>
</dbReference>
<feature type="domain" description="XdhC- CoxI" evidence="1">
    <location>
        <begin position="17"/>
        <end position="83"/>
    </location>
</feature>
<reference evidence="3 4" key="1">
    <citation type="submission" date="2016-10" db="EMBL/GenBank/DDBJ databases">
        <authorList>
            <person name="de Groot N.N."/>
        </authorList>
    </citation>
    <scope>NUCLEOTIDE SEQUENCE [LARGE SCALE GENOMIC DNA]</scope>
    <source>
        <strain evidence="3 4">DSM 25294</strain>
    </source>
</reference>
<evidence type="ECO:0000259" key="1">
    <source>
        <dbReference type="Pfam" id="PF02625"/>
    </source>
</evidence>
<dbReference type="PANTHER" id="PTHR30388:SF4">
    <property type="entry name" value="MOLYBDENUM COFACTOR INSERTION CHAPERONE PAOD"/>
    <property type="match status" value="1"/>
</dbReference>
<protein>
    <submittedName>
        <fullName evidence="3">Xanthine dehydrogenase accessory factor</fullName>
    </submittedName>
</protein>
<name>A0A1G8Q168_9RHOB</name>
<dbReference type="InterPro" id="IPR052698">
    <property type="entry name" value="MoCofactor_Util/Proc"/>
</dbReference>
<dbReference type="InterPro" id="IPR003777">
    <property type="entry name" value="XdhC_CoxI"/>
</dbReference>
<accession>A0A1G8Q168</accession>
<sequence>MQIPALGLVTDPFTTLLANDEDAVLALIIGVEGPSYRPVGAAMTVFAGRGRAGTLSSGCVEEDISNHALETLSAGVPKLLRYGRGSPFMDIQLPCGGGLDILLVPRPDRQALRELVARRTARHPCVLEVDCETGAMSLLEDGTTGRHETLFRVRYLPEIRFLVFGKGPEASTFSALVQAAGYPNLLLSPDEETLEAAAPLGCRTRFLLRQDMPDELEVDPWTAITLFFHDHDWEPPILKAALETPAFYIGSQGSQRARDARMLILEAMGVDEKSRARLHGPVGLIPSARDAGTLAVSVLAEILAKAAELHR</sequence>
<evidence type="ECO:0000259" key="2">
    <source>
        <dbReference type="Pfam" id="PF13478"/>
    </source>
</evidence>
<dbReference type="Gene3D" id="3.40.50.720">
    <property type="entry name" value="NAD(P)-binding Rossmann-like Domain"/>
    <property type="match status" value="1"/>
</dbReference>
<dbReference type="AlphaFoldDB" id="A0A1G8Q168"/>
<evidence type="ECO:0000313" key="4">
    <source>
        <dbReference type="Proteomes" id="UP000199382"/>
    </source>
</evidence>
<dbReference type="PANTHER" id="PTHR30388">
    <property type="entry name" value="ALDEHYDE OXIDOREDUCTASE MOLYBDENUM COFACTOR ASSEMBLY PROTEIN"/>
    <property type="match status" value="1"/>
</dbReference>
<organism evidence="3 4">
    <name type="scientific">Aliiruegeria lutimaris</name>
    <dbReference type="NCBI Taxonomy" id="571298"/>
    <lineage>
        <taxon>Bacteria</taxon>
        <taxon>Pseudomonadati</taxon>
        <taxon>Pseudomonadota</taxon>
        <taxon>Alphaproteobacteria</taxon>
        <taxon>Rhodobacterales</taxon>
        <taxon>Roseobacteraceae</taxon>
        <taxon>Aliiruegeria</taxon>
    </lineage>
</organism>
<dbReference type="OrthoDB" id="9815497at2"/>
<evidence type="ECO:0000313" key="3">
    <source>
        <dbReference type="EMBL" id="SDI98447.1"/>
    </source>
</evidence>